<dbReference type="PANTHER" id="PTHR33048:SF129">
    <property type="entry name" value="INTEGRAL MEMBRANE PROTEIN-RELATED"/>
    <property type="match status" value="1"/>
</dbReference>
<dbReference type="PANTHER" id="PTHR33048">
    <property type="entry name" value="PTH11-LIKE INTEGRAL MEMBRANE PROTEIN (AFU_ORTHOLOGUE AFUA_5G11245)"/>
    <property type="match status" value="1"/>
</dbReference>
<feature type="domain" description="Rhodopsin" evidence="7">
    <location>
        <begin position="44"/>
        <end position="284"/>
    </location>
</feature>
<accession>A0AAN6TVG5</accession>
<feature type="transmembrane region" description="Helical" evidence="6">
    <location>
        <begin position="106"/>
        <end position="128"/>
    </location>
</feature>
<keyword evidence="9" id="KW-1185">Reference proteome</keyword>
<feature type="transmembrane region" description="Helical" evidence="6">
    <location>
        <begin position="60"/>
        <end position="86"/>
    </location>
</feature>
<comment type="caution">
    <text evidence="8">The sequence shown here is derived from an EMBL/GenBank/DDBJ whole genome shotgun (WGS) entry which is preliminary data.</text>
</comment>
<organism evidence="8 9">
    <name type="scientific">Parathielavia appendiculata</name>
    <dbReference type="NCBI Taxonomy" id="2587402"/>
    <lineage>
        <taxon>Eukaryota</taxon>
        <taxon>Fungi</taxon>
        <taxon>Dikarya</taxon>
        <taxon>Ascomycota</taxon>
        <taxon>Pezizomycotina</taxon>
        <taxon>Sordariomycetes</taxon>
        <taxon>Sordariomycetidae</taxon>
        <taxon>Sordariales</taxon>
        <taxon>Chaetomiaceae</taxon>
        <taxon>Parathielavia</taxon>
    </lineage>
</organism>
<evidence type="ECO:0000256" key="6">
    <source>
        <dbReference type="SAM" id="Phobius"/>
    </source>
</evidence>
<proteinExistence type="inferred from homology"/>
<feature type="transmembrane region" description="Helical" evidence="6">
    <location>
        <begin position="219"/>
        <end position="242"/>
    </location>
</feature>
<evidence type="ECO:0000256" key="2">
    <source>
        <dbReference type="ARBA" id="ARBA00022692"/>
    </source>
</evidence>
<gene>
    <name evidence="8" type="ORF">N657DRAFT_698954</name>
</gene>
<evidence type="ECO:0000313" key="9">
    <source>
        <dbReference type="Proteomes" id="UP001302602"/>
    </source>
</evidence>
<dbReference type="RefSeq" id="XP_062645273.1">
    <property type="nucleotide sequence ID" value="XM_062797337.1"/>
</dbReference>
<sequence length="312" mass="34989">MREPPSEVVATWPAPNYTDPVTRGPELVIVELVFLFLGTLCLVLRIYVRAGIMGRMEADDWLMVGAAIFGAGVTTCVLLAFLRYGWNIHIWDLTFDKMVAGRQVSFAVQGLFLLATTLAKVSILVSYLRLAPLNSGFRRATFAALAFVIIINVAFFINLFVQCVPVSSYWDLTRTERDCNSEDHHLLANAALTAVADFIVWVVPLPAIYSAKIPRQQRLALIALFSFGVVVVVAACLRAYWIHYVVQVTYDVTWWGVYLWMWTAVEVQLGIICGCVPWLRSLVKFWRTTAWTDSTTGAAPPGGRRYLETPRC</sequence>
<comment type="similarity">
    <text evidence="5">Belongs to the SAT4 family.</text>
</comment>
<dbReference type="Pfam" id="PF20684">
    <property type="entry name" value="Fung_rhodopsin"/>
    <property type="match status" value="1"/>
</dbReference>
<feature type="transmembrane region" description="Helical" evidence="6">
    <location>
        <begin position="254"/>
        <end position="279"/>
    </location>
</feature>
<evidence type="ECO:0000259" key="7">
    <source>
        <dbReference type="Pfam" id="PF20684"/>
    </source>
</evidence>
<reference evidence="8" key="2">
    <citation type="submission" date="2023-05" db="EMBL/GenBank/DDBJ databases">
        <authorList>
            <consortium name="Lawrence Berkeley National Laboratory"/>
            <person name="Steindorff A."/>
            <person name="Hensen N."/>
            <person name="Bonometti L."/>
            <person name="Westerberg I."/>
            <person name="Brannstrom I.O."/>
            <person name="Guillou S."/>
            <person name="Cros-Aarteil S."/>
            <person name="Calhoun S."/>
            <person name="Haridas S."/>
            <person name="Kuo A."/>
            <person name="Mondo S."/>
            <person name="Pangilinan J."/>
            <person name="Riley R."/>
            <person name="Labutti K."/>
            <person name="Andreopoulos B."/>
            <person name="Lipzen A."/>
            <person name="Chen C."/>
            <person name="Yanf M."/>
            <person name="Daum C."/>
            <person name="Ng V."/>
            <person name="Clum A."/>
            <person name="Ohm R."/>
            <person name="Martin F."/>
            <person name="Silar P."/>
            <person name="Natvig D."/>
            <person name="Lalanne C."/>
            <person name="Gautier V."/>
            <person name="Ament-Velasquez S.L."/>
            <person name="Kruys A."/>
            <person name="Hutchinson M.I."/>
            <person name="Powell A.J."/>
            <person name="Barry K."/>
            <person name="Miller A.N."/>
            <person name="Grigoriev I.V."/>
            <person name="Debuchy R."/>
            <person name="Gladieux P."/>
            <person name="Thoren M.H."/>
            <person name="Johannesson H."/>
        </authorList>
    </citation>
    <scope>NUCLEOTIDE SEQUENCE</scope>
    <source>
        <strain evidence="8">CBS 731.68</strain>
    </source>
</reference>
<evidence type="ECO:0000256" key="1">
    <source>
        <dbReference type="ARBA" id="ARBA00004141"/>
    </source>
</evidence>
<keyword evidence="2 6" id="KW-0812">Transmembrane</keyword>
<reference evidence="8" key="1">
    <citation type="journal article" date="2023" name="Mol. Phylogenet. Evol.">
        <title>Genome-scale phylogeny and comparative genomics of the fungal order Sordariales.</title>
        <authorList>
            <person name="Hensen N."/>
            <person name="Bonometti L."/>
            <person name="Westerberg I."/>
            <person name="Brannstrom I.O."/>
            <person name="Guillou S."/>
            <person name="Cros-Aarteil S."/>
            <person name="Calhoun S."/>
            <person name="Haridas S."/>
            <person name="Kuo A."/>
            <person name="Mondo S."/>
            <person name="Pangilinan J."/>
            <person name="Riley R."/>
            <person name="LaButti K."/>
            <person name="Andreopoulos B."/>
            <person name="Lipzen A."/>
            <person name="Chen C."/>
            <person name="Yan M."/>
            <person name="Daum C."/>
            <person name="Ng V."/>
            <person name="Clum A."/>
            <person name="Steindorff A."/>
            <person name="Ohm R.A."/>
            <person name="Martin F."/>
            <person name="Silar P."/>
            <person name="Natvig D.O."/>
            <person name="Lalanne C."/>
            <person name="Gautier V."/>
            <person name="Ament-Velasquez S.L."/>
            <person name="Kruys A."/>
            <person name="Hutchinson M.I."/>
            <person name="Powell A.J."/>
            <person name="Barry K."/>
            <person name="Miller A.N."/>
            <person name="Grigoriev I.V."/>
            <person name="Debuchy R."/>
            <person name="Gladieux P."/>
            <person name="Hiltunen Thoren M."/>
            <person name="Johannesson H."/>
        </authorList>
    </citation>
    <scope>NUCLEOTIDE SEQUENCE</scope>
    <source>
        <strain evidence="8">CBS 731.68</strain>
    </source>
</reference>
<evidence type="ECO:0000256" key="5">
    <source>
        <dbReference type="ARBA" id="ARBA00038359"/>
    </source>
</evidence>
<dbReference type="AlphaFoldDB" id="A0AAN6TVG5"/>
<dbReference type="Proteomes" id="UP001302602">
    <property type="component" value="Unassembled WGS sequence"/>
</dbReference>
<feature type="transmembrane region" description="Helical" evidence="6">
    <location>
        <begin position="186"/>
        <end position="207"/>
    </location>
</feature>
<evidence type="ECO:0000256" key="3">
    <source>
        <dbReference type="ARBA" id="ARBA00022989"/>
    </source>
</evidence>
<comment type="subcellular location">
    <subcellularLocation>
        <location evidence="1">Membrane</location>
        <topology evidence="1">Multi-pass membrane protein</topology>
    </subcellularLocation>
</comment>
<dbReference type="GeneID" id="87834105"/>
<keyword evidence="3 6" id="KW-1133">Transmembrane helix</keyword>
<dbReference type="InterPro" id="IPR049326">
    <property type="entry name" value="Rhodopsin_dom_fungi"/>
</dbReference>
<dbReference type="GO" id="GO:0016020">
    <property type="term" value="C:membrane"/>
    <property type="evidence" value="ECO:0007669"/>
    <property type="project" value="UniProtKB-SubCell"/>
</dbReference>
<keyword evidence="4 6" id="KW-0472">Membrane</keyword>
<evidence type="ECO:0000256" key="4">
    <source>
        <dbReference type="ARBA" id="ARBA00023136"/>
    </source>
</evidence>
<feature type="transmembrane region" description="Helical" evidence="6">
    <location>
        <begin position="27"/>
        <end position="48"/>
    </location>
</feature>
<dbReference type="EMBL" id="MU853233">
    <property type="protein sequence ID" value="KAK4121502.1"/>
    <property type="molecule type" value="Genomic_DNA"/>
</dbReference>
<protein>
    <recommendedName>
        <fullName evidence="7">Rhodopsin domain-containing protein</fullName>
    </recommendedName>
</protein>
<feature type="transmembrane region" description="Helical" evidence="6">
    <location>
        <begin position="140"/>
        <end position="161"/>
    </location>
</feature>
<dbReference type="InterPro" id="IPR052337">
    <property type="entry name" value="SAT4-like"/>
</dbReference>
<name>A0AAN6TVG5_9PEZI</name>
<evidence type="ECO:0000313" key="8">
    <source>
        <dbReference type="EMBL" id="KAK4121502.1"/>
    </source>
</evidence>